<keyword evidence="1" id="KW-1133">Transmembrane helix</keyword>
<evidence type="ECO:0000313" key="2">
    <source>
        <dbReference type="EMBL" id="CAB5220130.1"/>
    </source>
</evidence>
<accession>A0A6J7WQT4</accession>
<protein>
    <submittedName>
        <fullName evidence="2">Uncharacterized protein</fullName>
    </submittedName>
</protein>
<dbReference type="EMBL" id="LR798278">
    <property type="protein sequence ID" value="CAB5220130.1"/>
    <property type="molecule type" value="Genomic_DNA"/>
</dbReference>
<organism evidence="2">
    <name type="scientific">uncultured Caudovirales phage</name>
    <dbReference type="NCBI Taxonomy" id="2100421"/>
    <lineage>
        <taxon>Viruses</taxon>
        <taxon>Duplodnaviria</taxon>
        <taxon>Heunggongvirae</taxon>
        <taxon>Uroviricota</taxon>
        <taxon>Caudoviricetes</taxon>
        <taxon>Peduoviridae</taxon>
        <taxon>Maltschvirus</taxon>
        <taxon>Maltschvirus maltsch</taxon>
    </lineage>
</organism>
<reference evidence="2" key="1">
    <citation type="submission" date="2020-05" db="EMBL/GenBank/DDBJ databases">
        <authorList>
            <person name="Chiriac C."/>
            <person name="Salcher M."/>
            <person name="Ghai R."/>
            <person name="Kavagutti S V."/>
        </authorList>
    </citation>
    <scope>NUCLEOTIDE SEQUENCE</scope>
</reference>
<proteinExistence type="predicted"/>
<evidence type="ECO:0000256" key="1">
    <source>
        <dbReference type="SAM" id="Phobius"/>
    </source>
</evidence>
<sequence length="73" mass="8456">MDSQQIFNGIVGLAAFFGGWVLNNITAAIERLDSDVRKMPVDYVSKADYHRDIDEIKNICKQIFDRLDHKRDK</sequence>
<name>A0A6J7WQT4_9CAUD</name>
<keyword evidence="1" id="KW-0812">Transmembrane</keyword>
<feature type="transmembrane region" description="Helical" evidence="1">
    <location>
        <begin position="6"/>
        <end position="29"/>
    </location>
</feature>
<keyword evidence="1" id="KW-0472">Membrane</keyword>
<gene>
    <name evidence="2" type="ORF">UFOVP239_61</name>
</gene>